<keyword evidence="5" id="KW-1185">Reference proteome</keyword>
<comment type="caution">
    <text evidence="3">The sequence shown here is derived from an EMBL/GenBank/DDBJ whole genome shotgun (WGS) entry which is preliminary data.</text>
</comment>
<evidence type="ECO:0000313" key="2">
    <source>
        <dbReference type="EMBL" id="KAF7598460.1"/>
    </source>
</evidence>
<gene>
    <name evidence="2" type="ORF">BGI27_13190</name>
    <name evidence="3" type="ORF">CGU29_12505</name>
</gene>
<dbReference type="AlphaFoldDB" id="A0A272ER66"/>
<dbReference type="OrthoDB" id="5298412at2"/>
<keyword evidence="1" id="KW-0732">Signal</keyword>
<feature type="chain" id="PRO_5013375181" description="DUF4124 domain-containing protein" evidence="1">
    <location>
        <begin position="21"/>
        <end position="204"/>
    </location>
</feature>
<evidence type="ECO:0000313" key="4">
    <source>
        <dbReference type="Proteomes" id="UP000216107"/>
    </source>
</evidence>
<organism evidence="3 4">
    <name type="scientific">Candidatus Dactylopiibacterium carminicum</name>
    <dbReference type="NCBI Taxonomy" id="857335"/>
    <lineage>
        <taxon>Bacteria</taxon>
        <taxon>Pseudomonadati</taxon>
        <taxon>Pseudomonadota</taxon>
        <taxon>Betaproteobacteria</taxon>
        <taxon>Rhodocyclales</taxon>
        <taxon>Rhodocyclaceae</taxon>
        <taxon>Candidatus Dactylopiibacterium</taxon>
    </lineage>
</organism>
<dbReference type="EMBL" id="NMRN01000044">
    <property type="protein sequence ID" value="PAS92210.1"/>
    <property type="molecule type" value="Genomic_DNA"/>
</dbReference>
<evidence type="ECO:0008006" key="6">
    <source>
        <dbReference type="Google" id="ProtNLM"/>
    </source>
</evidence>
<name>A0A272ER66_9RHOO</name>
<accession>A0A272ER66</accession>
<evidence type="ECO:0000256" key="1">
    <source>
        <dbReference type="SAM" id="SignalP"/>
    </source>
</evidence>
<dbReference type="Proteomes" id="UP000216107">
    <property type="component" value="Unassembled WGS sequence"/>
</dbReference>
<proteinExistence type="predicted"/>
<reference evidence="3 4" key="2">
    <citation type="submission" date="2017-07" db="EMBL/GenBank/DDBJ databases">
        <title>Candidatus Dactylopiibacterium carminicum, a nitrogen-fixing symbiont of the cochineal insect Dactylopius coccus and Dactylopius opuntiae (Hemiptera: Coccoidea: Dactylopiidae).</title>
        <authorList>
            <person name="Vera A."/>
        </authorList>
    </citation>
    <scope>NUCLEOTIDE SEQUENCE [LARGE SCALE GENOMIC DNA]</scope>
    <source>
        <strain evidence="3 4">NFDCM</strain>
    </source>
</reference>
<dbReference type="Proteomes" id="UP000623509">
    <property type="component" value="Unassembled WGS sequence"/>
</dbReference>
<dbReference type="RefSeq" id="WP_095525335.1">
    <property type="nucleotide sequence ID" value="NZ_MDUX01000048.1"/>
</dbReference>
<protein>
    <recommendedName>
        <fullName evidence="6">DUF4124 domain-containing protein</fullName>
    </recommendedName>
</protein>
<evidence type="ECO:0000313" key="3">
    <source>
        <dbReference type="EMBL" id="PAS92210.1"/>
    </source>
</evidence>
<feature type="signal peptide" evidence="1">
    <location>
        <begin position="1"/>
        <end position="20"/>
    </location>
</feature>
<sequence length="204" mass="23002">MRLLRALPVLLLLNGTASQANTFCCEDNSGRRVCSDALPTICFDRAYRELSPGGRVVWEVEGPLSPEQRTRRNTELRAARERAGAEATARRRDQVLLESYANVSELDRRRDRELANVDGEIRAARARETALREQLATFTKKLPANGNPPKALQENINTLESEINAIQSVIQGKERESRAITERFKADRKRYVELVGPTTSTQPR</sequence>
<dbReference type="EMBL" id="MDUX01000048">
    <property type="protein sequence ID" value="KAF7598460.1"/>
    <property type="molecule type" value="Genomic_DNA"/>
</dbReference>
<reference evidence="2 5" key="1">
    <citation type="submission" date="2016-08" db="EMBL/GenBank/DDBJ databases">
        <title>Candidatus Dactylopiibacterium carminicum genome sequence.</title>
        <authorList>
            <person name="Ramirez-Puebla S.T."/>
            <person name="Ormeno-Orrillo E."/>
            <person name="Vera-Ponce De Leon A."/>
            <person name="Luis L."/>
            <person name="Sanchez-Flores A."/>
            <person name="Monica R."/>
            <person name="Martinez-Romero E."/>
        </authorList>
    </citation>
    <scope>NUCLEOTIDE SEQUENCE [LARGE SCALE GENOMIC DNA]</scope>
    <source>
        <strain evidence="2">END1</strain>
    </source>
</reference>
<evidence type="ECO:0000313" key="5">
    <source>
        <dbReference type="Proteomes" id="UP000623509"/>
    </source>
</evidence>